<evidence type="ECO:0000256" key="6">
    <source>
        <dbReference type="SAM" id="Phobius"/>
    </source>
</evidence>
<dbReference type="eggNOG" id="COG0619">
    <property type="taxonomic scope" value="Bacteria"/>
</dbReference>
<sequence length="259" mass="28528">MNADLYVPADGWLHRADPRVKLALAALLLGLSLALRQTSVILLALLVEHALLITSKIPLRNIARIWKMLLPLIVMIVIMWPLFDHTGADVLFGLGPFVLTKQNLVMATVMGLRVPALAFACFVLLFTTDQAMLVRGLVALGVPYRIGLTISTSLRYIPEFFAMFSTISQAQQARGLNLKSRGTKLSQRFHAYIPVIIAVLIQGFKMGENVGRAMESRGLGMQGVRRSYYRRLRMGPADWAILAIAVLCAATTVVLAMVI</sequence>
<reference evidence="7 8" key="1">
    <citation type="submission" date="2014-03" db="EMBL/GenBank/DDBJ databases">
        <title>Genomics of Bifidobacteria.</title>
        <authorList>
            <person name="Ventura M."/>
            <person name="Milani C."/>
            <person name="Lugli G.A."/>
        </authorList>
    </citation>
    <scope>NUCLEOTIDE SEQUENCE [LARGE SCALE GENOMIC DNA]</scope>
    <source>
        <strain evidence="7 8">LMG 11597</strain>
    </source>
</reference>
<keyword evidence="5 6" id="KW-0472">Membrane</keyword>
<dbReference type="RefSeq" id="WP_024463468.1">
    <property type="nucleotide sequence ID" value="NZ_CP062939.1"/>
</dbReference>
<dbReference type="EMBL" id="JGZR01000005">
    <property type="protein sequence ID" value="KFJ04201.1"/>
    <property type="molecule type" value="Genomic_DNA"/>
</dbReference>
<dbReference type="Pfam" id="PF02361">
    <property type="entry name" value="CbiQ"/>
    <property type="match status" value="1"/>
</dbReference>
<organism evidence="7 8">
    <name type="scientific">Bifidobacterium subtile</name>
    <dbReference type="NCBI Taxonomy" id="77635"/>
    <lineage>
        <taxon>Bacteria</taxon>
        <taxon>Bacillati</taxon>
        <taxon>Actinomycetota</taxon>
        <taxon>Actinomycetes</taxon>
        <taxon>Bifidobacteriales</taxon>
        <taxon>Bifidobacteriaceae</taxon>
        <taxon>Bifidobacterium</taxon>
    </lineage>
</organism>
<dbReference type="InterPro" id="IPR051611">
    <property type="entry name" value="ECF_transporter_component"/>
</dbReference>
<evidence type="ECO:0000256" key="2">
    <source>
        <dbReference type="ARBA" id="ARBA00022475"/>
    </source>
</evidence>
<proteinExistence type="predicted"/>
<gene>
    <name evidence="7" type="ORF">BISU_1239</name>
</gene>
<feature type="transmembrane region" description="Helical" evidence="6">
    <location>
        <begin position="239"/>
        <end position="258"/>
    </location>
</feature>
<dbReference type="STRING" id="77635.BISU_1239"/>
<keyword evidence="8" id="KW-1185">Reference proteome</keyword>
<keyword evidence="3 6" id="KW-0812">Transmembrane</keyword>
<comment type="subcellular location">
    <subcellularLocation>
        <location evidence="1">Membrane</location>
        <topology evidence="1">Multi-pass membrane protein</topology>
    </subcellularLocation>
</comment>
<dbReference type="InterPro" id="IPR003339">
    <property type="entry name" value="ABC/ECF_trnsptr_transmembrane"/>
</dbReference>
<evidence type="ECO:0000313" key="8">
    <source>
        <dbReference type="Proteomes" id="UP000029055"/>
    </source>
</evidence>
<keyword evidence="2" id="KW-1003">Cell membrane</keyword>
<feature type="transmembrane region" description="Helical" evidence="6">
    <location>
        <begin position="20"/>
        <end position="53"/>
    </location>
</feature>
<accession>A0A087E8V0</accession>
<evidence type="ECO:0000256" key="4">
    <source>
        <dbReference type="ARBA" id="ARBA00022989"/>
    </source>
</evidence>
<name>A0A087E8V0_9BIFI</name>
<dbReference type="OrthoDB" id="509049at2"/>
<evidence type="ECO:0000256" key="5">
    <source>
        <dbReference type="ARBA" id="ARBA00023136"/>
    </source>
</evidence>
<keyword evidence="4 6" id="KW-1133">Transmembrane helix</keyword>
<feature type="transmembrane region" description="Helical" evidence="6">
    <location>
        <begin position="103"/>
        <end position="126"/>
    </location>
</feature>
<comment type="caution">
    <text evidence="7">The sequence shown here is derived from an EMBL/GenBank/DDBJ whole genome shotgun (WGS) entry which is preliminary data.</text>
</comment>
<evidence type="ECO:0000256" key="1">
    <source>
        <dbReference type="ARBA" id="ARBA00004141"/>
    </source>
</evidence>
<evidence type="ECO:0000256" key="3">
    <source>
        <dbReference type="ARBA" id="ARBA00022692"/>
    </source>
</evidence>
<evidence type="ECO:0000313" key="7">
    <source>
        <dbReference type="EMBL" id="KFJ04201.1"/>
    </source>
</evidence>
<dbReference type="GO" id="GO:0005886">
    <property type="term" value="C:plasma membrane"/>
    <property type="evidence" value="ECO:0007669"/>
    <property type="project" value="UniProtKB-ARBA"/>
</dbReference>
<dbReference type="Proteomes" id="UP000029055">
    <property type="component" value="Unassembled WGS sequence"/>
</dbReference>
<feature type="transmembrane region" description="Helical" evidence="6">
    <location>
        <begin position="65"/>
        <end position="83"/>
    </location>
</feature>
<dbReference type="PANTHER" id="PTHR34857:SF2">
    <property type="entry name" value="SLL0384 PROTEIN"/>
    <property type="match status" value="1"/>
</dbReference>
<protein>
    <submittedName>
        <fullName evidence="7">Cobalt transport protein</fullName>
    </submittedName>
</protein>
<dbReference type="AlphaFoldDB" id="A0A087E8V0"/>
<dbReference type="CDD" id="cd16914">
    <property type="entry name" value="EcfT"/>
    <property type="match status" value="1"/>
</dbReference>
<dbReference type="PANTHER" id="PTHR34857">
    <property type="entry name" value="SLL0384 PROTEIN"/>
    <property type="match status" value="1"/>
</dbReference>